<evidence type="ECO:0000313" key="1">
    <source>
        <dbReference type="EMBL" id="KAI4372586.1"/>
    </source>
</evidence>
<sequence>MASRTEASAAAFPAEDDDLDEDDDLNSPSTSSPVLPTATPILDPLLSSVTVAVPAPSSAALPSDRKPLFQRLWTDEDEIELLRGFLNYTTQRGGIPNPDVSLFYDQIKSKLQLDFNKNQLVEKLRRLKKKFRNAVIRINSGKDVSFKSPHDQAAFEISRKIWSNSIGIVGNLNNHGGADLNIEDDDEIVRGHGFVSSASPSFGLNPNPSPNPISEIKSEDLHRMSNSKMRKRFRLMDKSSATMRVDERNDLNMGGDGNSVMLNNSVNNVYGLMSAPGSGGGSAGNNGNGNSAVGLIEETVRSCLAPVLNQLLGGGLPYGVGLNMGRIGGIAAALNPLSFGLGGMGFGIGNGFGEVRSGGDERWRKQQIMELEVFSRRLELVQEQIKATLEELHSRGR</sequence>
<comment type="caution">
    <text evidence="1">The sequence shown here is derived from an EMBL/GenBank/DDBJ whole genome shotgun (WGS) entry which is preliminary data.</text>
</comment>
<reference evidence="2" key="1">
    <citation type="journal article" date="2023" name="Front. Plant Sci.">
        <title>Chromosomal-level genome assembly of Melastoma candidum provides insights into trichome evolution.</title>
        <authorList>
            <person name="Zhong Y."/>
            <person name="Wu W."/>
            <person name="Sun C."/>
            <person name="Zou P."/>
            <person name="Liu Y."/>
            <person name="Dai S."/>
            <person name="Zhou R."/>
        </authorList>
    </citation>
    <scope>NUCLEOTIDE SEQUENCE [LARGE SCALE GENOMIC DNA]</scope>
</reference>
<dbReference type="Proteomes" id="UP001057402">
    <property type="component" value="Chromosome 4"/>
</dbReference>
<evidence type="ECO:0000313" key="2">
    <source>
        <dbReference type="Proteomes" id="UP001057402"/>
    </source>
</evidence>
<keyword evidence="2" id="KW-1185">Reference proteome</keyword>
<dbReference type="EMBL" id="CM042883">
    <property type="protein sequence ID" value="KAI4372586.1"/>
    <property type="molecule type" value="Genomic_DNA"/>
</dbReference>
<protein>
    <submittedName>
        <fullName evidence="1">Uncharacterized protein</fullName>
    </submittedName>
</protein>
<name>A0ACB9R0H8_9MYRT</name>
<organism evidence="1 2">
    <name type="scientific">Melastoma candidum</name>
    <dbReference type="NCBI Taxonomy" id="119954"/>
    <lineage>
        <taxon>Eukaryota</taxon>
        <taxon>Viridiplantae</taxon>
        <taxon>Streptophyta</taxon>
        <taxon>Embryophyta</taxon>
        <taxon>Tracheophyta</taxon>
        <taxon>Spermatophyta</taxon>
        <taxon>Magnoliopsida</taxon>
        <taxon>eudicotyledons</taxon>
        <taxon>Gunneridae</taxon>
        <taxon>Pentapetalae</taxon>
        <taxon>rosids</taxon>
        <taxon>malvids</taxon>
        <taxon>Myrtales</taxon>
        <taxon>Melastomataceae</taxon>
        <taxon>Melastomatoideae</taxon>
        <taxon>Melastomateae</taxon>
        <taxon>Melastoma</taxon>
    </lineage>
</organism>
<gene>
    <name evidence="1" type="ORF">MLD38_010799</name>
</gene>
<proteinExistence type="predicted"/>
<accession>A0ACB9R0H8</accession>